<dbReference type="Pfam" id="PF01661">
    <property type="entry name" value="Macro"/>
    <property type="match status" value="1"/>
</dbReference>
<protein>
    <submittedName>
        <fullName evidence="3">Appr-1-p processing domain protein</fullName>
    </submittedName>
</protein>
<dbReference type="PROSITE" id="PS51154">
    <property type="entry name" value="MACRO"/>
    <property type="match status" value="1"/>
</dbReference>
<name>D3Q6L9_STANL</name>
<dbReference type="InterPro" id="IPR002589">
    <property type="entry name" value="Macro_dom"/>
</dbReference>
<dbReference type="AlphaFoldDB" id="D3Q6L9"/>
<reference evidence="3 4" key="1">
    <citation type="journal article" date="2009" name="Stand. Genomic Sci.">
        <title>Complete genome sequence of Stackebrandtia nassauensis type strain (LLR-40K-21).</title>
        <authorList>
            <person name="Munk C."/>
            <person name="Lapidus A."/>
            <person name="Copeland A."/>
            <person name="Jando M."/>
            <person name="Mayilraj S."/>
            <person name="Glavina Del Rio T."/>
            <person name="Nolan M."/>
            <person name="Chen F."/>
            <person name="Lucas S."/>
            <person name="Tice H."/>
            <person name="Cheng J.F."/>
            <person name="Han C."/>
            <person name="Detter J.C."/>
            <person name="Bruce D."/>
            <person name="Goodwin L."/>
            <person name="Chain P."/>
            <person name="Pitluck S."/>
            <person name="Goker M."/>
            <person name="Ovchinikova G."/>
            <person name="Pati A."/>
            <person name="Ivanova N."/>
            <person name="Mavromatis K."/>
            <person name="Chen A."/>
            <person name="Palaniappan K."/>
            <person name="Land M."/>
            <person name="Hauser L."/>
            <person name="Chang Y.J."/>
            <person name="Jeffries C.D."/>
            <person name="Bristow J."/>
            <person name="Eisen J.A."/>
            <person name="Markowitz V."/>
            <person name="Hugenholtz P."/>
            <person name="Kyrpides N.C."/>
            <person name="Klenk H.P."/>
        </authorList>
    </citation>
    <scope>NUCLEOTIDE SEQUENCE [LARGE SCALE GENOMIC DNA]</scope>
    <source>
        <strain evidence="4">DSM 44728 / CIP 108903 / NRRL B-16338 / NBRC 102104 / LLR-40K-21</strain>
    </source>
</reference>
<gene>
    <name evidence="3" type="ordered locus">Snas_4619</name>
</gene>
<dbReference type="OrthoDB" id="6194521at2"/>
<keyword evidence="4" id="KW-1185">Reference proteome</keyword>
<dbReference type="Proteomes" id="UP000000844">
    <property type="component" value="Chromosome"/>
</dbReference>
<dbReference type="eggNOG" id="COG2110">
    <property type="taxonomic scope" value="Bacteria"/>
</dbReference>
<dbReference type="InterPro" id="IPR043472">
    <property type="entry name" value="Macro_dom-like"/>
</dbReference>
<feature type="compositionally biased region" description="Basic and acidic residues" evidence="1">
    <location>
        <begin position="206"/>
        <end position="224"/>
    </location>
</feature>
<dbReference type="SMART" id="SM00506">
    <property type="entry name" value="A1pp"/>
    <property type="match status" value="1"/>
</dbReference>
<dbReference type="EMBL" id="CP001778">
    <property type="protein sequence ID" value="ADD44262.1"/>
    <property type="molecule type" value="Genomic_DNA"/>
</dbReference>
<proteinExistence type="predicted"/>
<dbReference type="PANTHER" id="PTHR11106">
    <property type="entry name" value="GANGLIOSIDE INDUCED DIFFERENTIATION ASSOCIATED PROTEIN 2-RELATED"/>
    <property type="match status" value="1"/>
</dbReference>
<evidence type="ECO:0000313" key="3">
    <source>
        <dbReference type="EMBL" id="ADD44262.1"/>
    </source>
</evidence>
<dbReference type="RefSeq" id="WP_013019833.1">
    <property type="nucleotide sequence ID" value="NC_013947.1"/>
</dbReference>
<dbReference type="PANTHER" id="PTHR11106:SF27">
    <property type="entry name" value="MACRO DOMAIN-CONTAINING PROTEIN"/>
    <property type="match status" value="1"/>
</dbReference>
<feature type="region of interest" description="Disordered" evidence="1">
    <location>
        <begin position="193"/>
        <end position="224"/>
    </location>
</feature>
<organism evidence="3 4">
    <name type="scientific">Stackebrandtia nassauensis (strain DSM 44728 / CIP 108903 / NRRL B-16338 / NBRC 102104 / LLR-40K-21)</name>
    <dbReference type="NCBI Taxonomy" id="446470"/>
    <lineage>
        <taxon>Bacteria</taxon>
        <taxon>Bacillati</taxon>
        <taxon>Actinomycetota</taxon>
        <taxon>Actinomycetes</taxon>
        <taxon>Glycomycetales</taxon>
        <taxon>Glycomycetaceae</taxon>
        <taxon>Stackebrandtia</taxon>
    </lineage>
</organism>
<sequence>MRIELVKGDITTQDVDALINAANSSLMGGGGVDGAIHRKGGPTILDECRKLRDSHYPKGLPEGQAIATTAGNLPAQWIIHTVGPVYSRHDDRTETLRACYRNSLTIADTLGATTLAVPLISSGIYGWPKDDAIRQAVDVLQTTPTSVTLARIMLFSSEEVSVATRLYPALVVSSLPGTEFGFSHGAGRLRRATPRLGATLGNNNGDDDRSGKHEDGCGDAEREE</sequence>
<dbReference type="KEGG" id="sna:Snas_4619"/>
<feature type="domain" description="Macro" evidence="2">
    <location>
        <begin position="1"/>
        <end position="171"/>
    </location>
</feature>
<evidence type="ECO:0000256" key="1">
    <source>
        <dbReference type="SAM" id="MobiDB-lite"/>
    </source>
</evidence>
<evidence type="ECO:0000259" key="2">
    <source>
        <dbReference type="PROSITE" id="PS51154"/>
    </source>
</evidence>
<dbReference type="NCBIfam" id="NF001664">
    <property type="entry name" value="PRK00431.1-6"/>
    <property type="match status" value="1"/>
</dbReference>
<evidence type="ECO:0000313" key="4">
    <source>
        <dbReference type="Proteomes" id="UP000000844"/>
    </source>
</evidence>
<dbReference type="HOGENOM" id="CLU_046550_5_1_11"/>
<dbReference type="SUPFAM" id="SSF52949">
    <property type="entry name" value="Macro domain-like"/>
    <property type="match status" value="1"/>
</dbReference>
<accession>D3Q6L9</accession>
<dbReference type="STRING" id="446470.Snas_4619"/>
<dbReference type="Gene3D" id="3.40.220.10">
    <property type="entry name" value="Leucine Aminopeptidase, subunit E, domain 1"/>
    <property type="match status" value="1"/>
</dbReference>